<dbReference type="InterPro" id="IPR038508">
    <property type="entry name" value="ArfGAP_dom_sf"/>
</dbReference>
<dbReference type="FunFam" id="1.10.220.150:FF:000009">
    <property type="entry name" value="stromal membrane-associated protein 1 isoform X1"/>
    <property type="match status" value="1"/>
</dbReference>
<accession>A0A9E7HBA5</accession>
<sequence>MYRHLLFALKPAICGLSPSPDIPAAPPSALFLLHTLCAPKPAVLPLSARSLSSTVRIFRRSKSNTIVLAGLNGSGKTVLFYQLRDGSPHLGTVTSMEPNDGTFVLHSELEKKGKLNPVHLIDVPGHSRLRPKLDEFLPHAAGVIFVVDSLDFLPNCRAAAESLFMNYYVDYLLYTVVCKADKVTAHSKEFIRKQLEKEIDKLRTSRSAISTADITSDYTLGVPGEAFSFSHCRNKVTVADTSGLTGEISQVEQFIRELIKRVWPAMSSPRSRSRDVYFSQFATCFPRLRKRLNLLVLTFFSVGGPEKKVLSDNVSDLGCFFAVANMFLRMTSKWKKLRDLMIRSDNRICADCCTPDPKWASANIGVFICLKCSEVHRSLGAEISKVLSLTLDEWSETDMDSMIQVGGNSYANSIYEAFLPKDYPKPKPDSSNEERTKFIRSKYVSQDFLTPSLRIVSSKLSFQTLESGKELGCSVTSNSSKKNEETGQFLGNLKVKIVRGSNLAVRDMLTSDPYVVLILGQQKAQTTVKKSNLNPVWNEELKFSIPQRYGALKLQVYDHDVLSADDIMGEAEIDLQPMITATMAFGDSELLANMQIGKWLKTSDNALVKDSIVNIVDGKIKQEADLRYRHPPRREQKMDLKASDRFNINSQLEHLQAKYVGTGHADLSRFEWAVNIQRDSYASYIGHYPVLAYFAISENESIGRERYNFMQKMLLPCGLPPEREED</sequence>
<evidence type="ECO:0000259" key="17">
    <source>
        <dbReference type="PROSITE" id="PS50115"/>
    </source>
</evidence>
<dbReference type="Proteomes" id="UP001055439">
    <property type="component" value="Chromosome 8"/>
</dbReference>
<evidence type="ECO:0000256" key="15">
    <source>
        <dbReference type="PROSITE-ProRule" id="PRU00288"/>
    </source>
</evidence>
<evidence type="ECO:0000313" key="19">
    <source>
        <dbReference type="Proteomes" id="UP001055439"/>
    </source>
</evidence>
<dbReference type="OrthoDB" id="41266at2759"/>
<dbReference type="Gene3D" id="3.40.50.300">
    <property type="entry name" value="P-loop containing nucleotide triphosphate hydrolases"/>
    <property type="match status" value="1"/>
</dbReference>
<evidence type="ECO:0000256" key="9">
    <source>
        <dbReference type="ARBA" id="ARBA00022824"/>
    </source>
</evidence>
<keyword evidence="19" id="KW-1185">Reference proteome</keyword>
<dbReference type="Pfam" id="PF00168">
    <property type="entry name" value="C2"/>
    <property type="match status" value="1"/>
</dbReference>
<dbReference type="GO" id="GO:0008270">
    <property type="term" value="F:zinc ion binding"/>
    <property type="evidence" value="ECO:0007669"/>
    <property type="project" value="UniProtKB-KW"/>
</dbReference>
<evidence type="ECO:0000256" key="2">
    <source>
        <dbReference type="ARBA" id="ARBA00005619"/>
    </source>
</evidence>
<keyword evidence="9" id="KW-0256">Endoplasmic reticulum</keyword>
<evidence type="ECO:0000256" key="14">
    <source>
        <dbReference type="ARBA" id="ARBA00023170"/>
    </source>
</evidence>
<evidence type="ECO:0000256" key="10">
    <source>
        <dbReference type="ARBA" id="ARBA00022833"/>
    </source>
</evidence>
<evidence type="ECO:0000256" key="5">
    <source>
        <dbReference type="ARBA" id="ARBA00022692"/>
    </source>
</evidence>
<dbReference type="AlphaFoldDB" id="A0A9E7HBA5"/>
<dbReference type="Gene3D" id="2.60.40.150">
    <property type="entry name" value="C2 domain"/>
    <property type="match status" value="1"/>
</dbReference>
<feature type="domain" description="C2" evidence="16">
    <location>
        <begin position="472"/>
        <end position="590"/>
    </location>
</feature>
<dbReference type="GO" id="GO:0005525">
    <property type="term" value="F:GTP binding"/>
    <property type="evidence" value="ECO:0007669"/>
    <property type="project" value="UniProtKB-KW"/>
</dbReference>
<dbReference type="InterPro" id="IPR001164">
    <property type="entry name" value="ArfGAP_dom"/>
</dbReference>
<dbReference type="InterPro" id="IPR037278">
    <property type="entry name" value="ARFGAP/RecO"/>
</dbReference>
<dbReference type="InterPro" id="IPR044518">
    <property type="entry name" value="ARF_GAP_AGD11/12/13"/>
</dbReference>
<dbReference type="SMART" id="SM00105">
    <property type="entry name" value="ArfGap"/>
    <property type="match status" value="1"/>
</dbReference>
<dbReference type="Pfam" id="PF09439">
    <property type="entry name" value="SRPRB"/>
    <property type="match status" value="1"/>
</dbReference>
<keyword evidence="8 15" id="KW-0863">Zinc-finger</keyword>
<keyword evidence="13" id="KW-0472">Membrane</keyword>
<dbReference type="EMBL" id="CP097510">
    <property type="protein sequence ID" value="URE30300.1"/>
    <property type="molecule type" value="Genomic_DNA"/>
</dbReference>
<dbReference type="InterPro" id="IPR019009">
    <property type="entry name" value="SRP_receptor_beta_su"/>
</dbReference>
<evidence type="ECO:0000256" key="4">
    <source>
        <dbReference type="ARBA" id="ARBA00022468"/>
    </source>
</evidence>
<feature type="domain" description="Arf-GAP" evidence="17">
    <location>
        <begin position="331"/>
        <end position="457"/>
    </location>
</feature>
<dbReference type="SUPFAM" id="SSF57863">
    <property type="entry name" value="ArfGap/RecO-like zinc finger"/>
    <property type="match status" value="1"/>
</dbReference>
<keyword evidence="4" id="KW-0343">GTPase activation</keyword>
<dbReference type="InterPro" id="IPR009846">
    <property type="entry name" value="SF3b5/RDS3-10"/>
</dbReference>
<protein>
    <recommendedName>
        <fullName evidence="3">Signal recognition particle receptor subunit beta</fullName>
    </recommendedName>
</protein>
<proteinExistence type="inferred from homology"/>
<evidence type="ECO:0000256" key="13">
    <source>
        <dbReference type="ARBA" id="ARBA00023136"/>
    </source>
</evidence>
<dbReference type="PANTHER" id="PTHR46220">
    <property type="entry name" value="ADP-RIBOSYLATION FACTOR GTPASE-ACTIVATING PROTEIN AGD12"/>
    <property type="match status" value="1"/>
</dbReference>
<evidence type="ECO:0000313" key="18">
    <source>
        <dbReference type="EMBL" id="URE30300.1"/>
    </source>
</evidence>
<comment type="similarity">
    <text evidence="2">Belongs to the SRP receptor beta subunit family.</text>
</comment>
<dbReference type="CDD" id="cd04105">
    <property type="entry name" value="SR_beta"/>
    <property type="match status" value="1"/>
</dbReference>
<dbReference type="GO" id="GO:0005543">
    <property type="term" value="F:phospholipid binding"/>
    <property type="evidence" value="ECO:0007669"/>
    <property type="project" value="InterPro"/>
</dbReference>
<keyword evidence="10" id="KW-0862">Zinc</keyword>
<dbReference type="PANTHER" id="PTHR46220:SF20">
    <property type="entry name" value="OS02G0722500 PROTEIN"/>
    <property type="match status" value="1"/>
</dbReference>
<keyword evidence="14" id="KW-0675">Receptor</keyword>
<dbReference type="InterPro" id="IPR027417">
    <property type="entry name" value="P-loop_NTPase"/>
</dbReference>
<evidence type="ECO:0000256" key="1">
    <source>
        <dbReference type="ARBA" id="ARBA00004389"/>
    </source>
</evidence>
<dbReference type="GO" id="GO:0005096">
    <property type="term" value="F:GTPase activator activity"/>
    <property type="evidence" value="ECO:0007669"/>
    <property type="project" value="UniProtKB-KW"/>
</dbReference>
<evidence type="ECO:0000256" key="6">
    <source>
        <dbReference type="ARBA" id="ARBA00022723"/>
    </source>
</evidence>
<dbReference type="GO" id="GO:0005789">
    <property type="term" value="C:endoplasmic reticulum membrane"/>
    <property type="evidence" value="ECO:0007669"/>
    <property type="project" value="UniProtKB-SubCell"/>
</dbReference>
<dbReference type="SUPFAM" id="SSF49562">
    <property type="entry name" value="C2 domain (Calcium/lipid-binding domain, CaLB)"/>
    <property type="match status" value="1"/>
</dbReference>
<dbReference type="InterPro" id="IPR000008">
    <property type="entry name" value="C2_dom"/>
</dbReference>
<evidence type="ECO:0000259" key="16">
    <source>
        <dbReference type="PROSITE" id="PS50004"/>
    </source>
</evidence>
<dbReference type="InterPro" id="IPR035892">
    <property type="entry name" value="C2_domain_sf"/>
</dbReference>
<evidence type="ECO:0000256" key="8">
    <source>
        <dbReference type="ARBA" id="ARBA00022771"/>
    </source>
</evidence>
<dbReference type="PROSITE" id="PS50115">
    <property type="entry name" value="ARFGAP"/>
    <property type="match status" value="1"/>
</dbReference>
<keyword evidence="12" id="KW-0342">GTP-binding</keyword>
<dbReference type="SMART" id="SM00239">
    <property type="entry name" value="C2"/>
    <property type="match status" value="1"/>
</dbReference>
<comment type="subcellular location">
    <subcellularLocation>
        <location evidence="1">Endoplasmic reticulum membrane</location>
        <topology evidence="1">Single-pass membrane protein</topology>
    </subcellularLocation>
</comment>
<dbReference type="PRINTS" id="PR00405">
    <property type="entry name" value="REVINTRACTNG"/>
</dbReference>
<organism evidence="18 19">
    <name type="scientific">Musa troglodytarum</name>
    <name type="common">fe'i banana</name>
    <dbReference type="NCBI Taxonomy" id="320322"/>
    <lineage>
        <taxon>Eukaryota</taxon>
        <taxon>Viridiplantae</taxon>
        <taxon>Streptophyta</taxon>
        <taxon>Embryophyta</taxon>
        <taxon>Tracheophyta</taxon>
        <taxon>Spermatophyta</taxon>
        <taxon>Magnoliopsida</taxon>
        <taxon>Liliopsida</taxon>
        <taxon>Zingiberales</taxon>
        <taxon>Musaceae</taxon>
        <taxon>Musa</taxon>
    </lineage>
</organism>
<dbReference type="Gene3D" id="1.10.220.150">
    <property type="entry name" value="Arf GTPase activating protein"/>
    <property type="match status" value="1"/>
</dbReference>
<dbReference type="CDD" id="cd08204">
    <property type="entry name" value="ArfGap"/>
    <property type="match status" value="1"/>
</dbReference>
<evidence type="ECO:0000256" key="3">
    <source>
        <dbReference type="ARBA" id="ARBA00020256"/>
    </source>
</evidence>
<evidence type="ECO:0000256" key="7">
    <source>
        <dbReference type="ARBA" id="ARBA00022741"/>
    </source>
</evidence>
<evidence type="ECO:0000256" key="11">
    <source>
        <dbReference type="ARBA" id="ARBA00022989"/>
    </source>
</evidence>
<keyword evidence="5" id="KW-0812">Transmembrane</keyword>
<keyword evidence="7" id="KW-0547">Nucleotide-binding</keyword>
<gene>
    <name evidence="18" type="ORF">MUK42_14017</name>
</gene>
<dbReference type="Pfam" id="PF07189">
    <property type="entry name" value="SF3b10"/>
    <property type="match status" value="1"/>
</dbReference>
<reference evidence="18" key="1">
    <citation type="submission" date="2022-05" db="EMBL/GenBank/DDBJ databases">
        <title>The Musa troglodytarum L. genome provides insights into the mechanism of non-climacteric behaviour and enrichment of carotenoids.</title>
        <authorList>
            <person name="Wang J."/>
        </authorList>
    </citation>
    <scope>NUCLEOTIDE SEQUENCE</scope>
    <source>
        <tissue evidence="18">Leaf</tissue>
    </source>
</reference>
<name>A0A9E7HBA5_9LILI</name>
<keyword evidence="6" id="KW-0479">Metal-binding</keyword>
<dbReference type="PROSITE" id="PS50004">
    <property type="entry name" value="C2"/>
    <property type="match status" value="1"/>
</dbReference>
<keyword evidence="11" id="KW-1133">Transmembrane helix</keyword>
<evidence type="ECO:0000256" key="12">
    <source>
        <dbReference type="ARBA" id="ARBA00023134"/>
    </source>
</evidence>
<dbReference type="SUPFAM" id="SSF52540">
    <property type="entry name" value="P-loop containing nucleoside triphosphate hydrolases"/>
    <property type="match status" value="1"/>
</dbReference>
<dbReference type="Pfam" id="PF01412">
    <property type="entry name" value="ArfGap"/>
    <property type="match status" value="1"/>
</dbReference>